<dbReference type="RefSeq" id="WP_136664560.1">
    <property type="nucleotide sequence ID" value="NZ_CP180477.1"/>
</dbReference>
<feature type="domain" description="LysM" evidence="3">
    <location>
        <begin position="478"/>
        <end position="521"/>
    </location>
</feature>
<reference evidence="4 5" key="1">
    <citation type="submission" date="2018-10" db="EMBL/GenBank/DDBJ databases">
        <title>Pseudomonas leptonychotis sp. nov., isolated from Weddell seals in Antarctica.</title>
        <authorList>
            <person name="Novakova D."/>
            <person name="Svec P."/>
            <person name="Kralova S."/>
            <person name="Kristofova L."/>
            <person name="Zeman M."/>
            <person name="Pantucek R."/>
            <person name="Maslanova I."/>
            <person name="Sedlacek I."/>
        </authorList>
    </citation>
    <scope>NUCLEOTIDE SEQUENCE [LARGE SCALE GENOMIC DNA]</scope>
    <source>
        <strain evidence="4 5">CCM 8849</strain>
    </source>
</reference>
<dbReference type="AlphaFoldDB" id="A0A4T1ZWY0"/>
<dbReference type="Gene3D" id="1.10.530.10">
    <property type="match status" value="1"/>
</dbReference>
<dbReference type="CDD" id="cd16894">
    <property type="entry name" value="MltD-like"/>
    <property type="match status" value="1"/>
</dbReference>
<organism evidence="4 5">
    <name type="scientific">Pseudomonas leptonychotis</name>
    <dbReference type="NCBI Taxonomy" id="2448482"/>
    <lineage>
        <taxon>Bacteria</taxon>
        <taxon>Pseudomonadati</taxon>
        <taxon>Pseudomonadota</taxon>
        <taxon>Gammaproteobacteria</taxon>
        <taxon>Pseudomonadales</taxon>
        <taxon>Pseudomonadaceae</taxon>
        <taxon>Pseudomonas</taxon>
    </lineage>
</organism>
<evidence type="ECO:0000259" key="3">
    <source>
        <dbReference type="PROSITE" id="PS51782"/>
    </source>
</evidence>
<dbReference type="Gene3D" id="3.10.350.10">
    <property type="entry name" value="LysM domain"/>
    <property type="match status" value="3"/>
</dbReference>
<dbReference type="InterPro" id="IPR036779">
    <property type="entry name" value="LysM_dom_sf"/>
</dbReference>
<sequence>MPLSPRKTLNLKALTRSAQALVVIMCVTLAGCQTGNQHRADKSRDTDRAVGLEQEPEWLDSSVVPAPEAPTDIWERVRNGYQLQDTITLNPRIEQQRLWFVSNPSFIEKAGERSSPYIHFIVERLEQRNMPMELALLPMIESSYNPLAYSHANAVGLWQFIPSTGRNFNLRQTNWYDGRRDVMASTDAAISYLTRLKEMFNGDWLLALAAYNAGEGRVSRAIERNQKLGLPTDYWNLSLPTETQNYVPKLLALSQVVMTPQAYGVSLNPIANEPYFEKVVFKQHMDLARVAAMADLDEDELYLLNPAFKKGVTLDGPQHLLIPTDKAELLTANLSLMKPQERVDWQQYRVRSGDSLHSIANRHQLTVSTLKDINKLSGNNLSIGQMLSIPAQPGIPEREPVFQRTVAHSEPSRTYRVKNGDNLWQIARNHKVAVKDVQRWNKLSGNSLRVGQVLTLRAGTPSSGASGSKGNSSRQSATYYKVRQGDSLYLIAKRFKVPMKNLQSWNPRAGKALKPGQTLTLYSAN</sequence>
<comment type="caution">
    <text evidence="4">The sequence shown here is derived from an EMBL/GenBank/DDBJ whole genome shotgun (WGS) entry which is preliminary data.</text>
</comment>
<dbReference type="Pfam" id="PF01476">
    <property type="entry name" value="LysM"/>
    <property type="match status" value="3"/>
</dbReference>
<name>A0A4T1ZWY0_9PSED</name>
<evidence type="ECO:0000313" key="4">
    <source>
        <dbReference type="EMBL" id="TIH08079.1"/>
    </source>
</evidence>
<dbReference type="Proteomes" id="UP000307541">
    <property type="component" value="Unassembled WGS sequence"/>
</dbReference>
<dbReference type="GO" id="GO:0000270">
    <property type="term" value="P:peptidoglycan metabolic process"/>
    <property type="evidence" value="ECO:0007669"/>
    <property type="project" value="InterPro"/>
</dbReference>
<dbReference type="InterPro" id="IPR018392">
    <property type="entry name" value="LysM"/>
</dbReference>
<dbReference type="FunFam" id="1.10.530.10:FF:000004">
    <property type="entry name" value="Membrane-bound lytic murein transglycosylase D"/>
    <property type="match status" value="1"/>
</dbReference>
<dbReference type="SUPFAM" id="SSF53955">
    <property type="entry name" value="Lysozyme-like"/>
    <property type="match status" value="1"/>
</dbReference>
<gene>
    <name evidence="4" type="ORF">D8779_11165</name>
</gene>
<dbReference type="GO" id="GO:0008932">
    <property type="term" value="F:lytic endotransglycosylase activity"/>
    <property type="evidence" value="ECO:0007669"/>
    <property type="project" value="TreeGrafter"/>
</dbReference>
<dbReference type="EMBL" id="RFLV01000002">
    <property type="protein sequence ID" value="TIH08079.1"/>
    <property type="molecule type" value="Genomic_DNA"/>
</dbReference>
<dbReference type="PROSITE" id="PS51257">
    <property type="entry name" value="PROKAR_LIPOPROTEIN"/>
    <property type="match status" value="1"/>
</dbReference>
<dbReference type="Pfam" id="PF06474">
    <property type="entry name" value="LPAM_MltD"/>
    <property type="match status" value="1"/>
</dbReference>
<evidence type="ECO:0000256" key="2">
    <source>
        <dbReference type="SAM" id="MobiDB-lite"/>
    </source>
</evidence>
<proteinExistence type="inferred from homology"/>
<evidence type="ECO:0000256" key="1">
    <source>
        <dbReference type="ARBA" id="ARBA00007734"/>
    </source>
</evidence>
<evidence type="ECO:0000313" key="5">
    <source>
        <dbReference type="Proteomes" id="UP000307541"/>
    </source>
</evidence>
<comment type="similarity">
    <text evidence="1">Belongs to the transglycosylase Slt family.</text>
</comment>
<dbReference type="InterPro" id="IPR023346">
    <property type="entry name" value="Lysozyme-like_dom_sf"/>
</dbReference>
<feature type="region of interest" description="Disordered" evidence="2">
    <location>
        <begin position="458"/>
        <end position="477"/>
    </location>
</feature>
<feature type="compositionally biased region" description="Low complexity" evidence="2">
    <location>
        <begin position="462"/>
        <end position="473"/>
    </location>
</feature>
<dbReference type="PROSITE" id="PS51782">
    <property type="entry name" value="LYSM"/>
    <property type="match status" value="3"/>
</dbReference>
<dbReference type="InterPro" id="IPR008258">
    <property type="entry name" value="Transglycosylase_SLT_dom_1"/>
</dbReference>
<dbReference type="SMART" id="SM00257">
    <property type="entry name" value="LysM"/>
    <property type="match status" value="3"/>
</dbReference>
<dbReference type="InterPro" id="IPR010511">
    <property type="entry name" value="MltD_lipid-attach"/>
</dbReference>
<accession>A0A4T1ZWY0</accession>
<feature type="domain" description="LysM" evidence="3">
    <location>
        <begin position="413"/>
        <end position="456"/>
    </location>
</feature>
<dbReference type="PANTHER" id="PTHR33734">
    <property type="entry name" value="LYSM DOMAIN-CONTAINING GPI-ANCHORED PROTEIN 2"/>
    <property type="match status" value="1"/>
</dbReference>
<dbReference type="PANTHER" id="PTHR33734:SF22">
    <property type="entry name" value="MEMBRANE-BOUND LYTIC MUREIN TRANSGLYCOSYLASE D"/>
    <property type="match status" value="1"/>
</dbReference>
<dbReference type="CDD" id="cd00118">
    <property type="entry name" value="LysM"/>
    <property type="match status" value="3"/>
</dbReference>
<dbReference type="Pfam" id="PF01464">
    <property type="entry name" value="SLT"/>
    <property type="match status" value="1"/>
</dbReference>
<keyword evidence="5" id="KW-1185">Reference proteome</keyword>
<dbReference type="OrthoDB" id="9815002at2"/>
<dbReference type="PROSITE" id="PS00922">
    <property type="entry name" value="TRANSGLYCOSYLASE"/>
    <property type="match status" value="1"/>
</dbReference>
<dbReference type="InterPro" id="IPR000189">
    <property type="entry name" value="Transglyc_AS"/>
</dbReference>
<dbReference type="SUPFAM" id="SSF54106">
    <property type="entry name" value="LysM domain"/>
    <property type="match status" value="3"/>
</dbReference>
<dbReference type="GO" id="GO:0016020">
    <property type="term" value="C:membrane"/>
    <property type="evidence" value="ECO:0007669"/>
    <property type="project" value="InterPro"/>
</dbReference>
<feature type="domain" description="LysM" evidence="3">
    <location>
        <begin position="346"/>
        <end position="389"/>
    </location>
</feature>
<protein>
    <submittedName>
        <fullName evidence="4">LysM peptidoglycan-binding domain-containing protein</fullName>
    </submittedName>
</protein>